<dbReference type="FunFam" id="1.20.80.10:FF:000012">
    <property type="entry name" value="Myosin VIIA"/>
    <property type="match status" value="1"/>
</dbReference>
<dbReference type="Gene3D" id="2.30.29.30">
    <property type="entry name" value="Pleckstrin-homology domain (PH domain)/Phosphotyrosine-binding domain (PTB)"/>
    <property type="match status" value="1"/>
</dbReference>
<dbReference type="InterPro" id="IPR051567">
    <property type="entry name" value="Unconventional_Myosin_ATPase"/>
</dbReference>
<dbReference type="SUPFAM" id="SSF47031">
    <property type="entry name" value="Second domain of FERM"/>
    <property type="match status" value="2"/>
</dbReference>
<dbReference type="GO" id="GO:0007423">
    <property type="term" value="P:sensory organ development"/>
    <property type="evidence" value="ECO:0007669"/>
    <property type="project" value="UniProtKB-ARBA"/>
</dbReference>
<dbReference type="GO" id="GO:0120025">
    <property type="term" value="C:plasma membrane bounded cell projection"/>
    <property type="evidence" value="ECO:0007669"/>
    <property type="project" value="UniProtKB-ARBA"/>
</dbReference>
<dbReference type="PROSITE" id="PS50096">
    <property type="entry name" value="IQ"/>
    <property type="match status" value="3"/>
</dbReference>
<evidence type="ECO:0000259" key="16">
    <source>
        <dbReference type="PROSITE" id="PS51456"/>
    </source>
</evidence>
<dbReference type="GO" id="GO:0003774">
    <property type="term" value="F:cytoskeletal motor activity"/>
    <property type="evidence" value="ECO:0007669"/>
    <property type="project" value="UniProtKB-UniRule"/>
</dbReference>
<evidence type="ECO:0000256" key="9">
    <source>
        <dbReference type="ARBA" id="ARBA00023175"/>
    </source>
</evidence>
<reference evidence="17" key="2">
    <citation type="submission" date="2025-09" db="UniProtKB">
        <authorList>
            <consortium name="Ensembl"/>
        </authorList>
    </citation>
    <scope>IDENTIFICATION</scope>
</reference>
<dbReference type="FunFam" id="1.10.10.820:FF:000001">
    <property type="entry name" value="Myosin heavy chain"/>
    <property type="match status" value="1"/>
</dbReference>
<dbReference type="GO" id="GO:0003779">
    <property type="term" value="F:actin binding"/>
    <property type="evidence" value="ECO:0007669"/>
    <property type="project" value="UniProtKB-KW"/>
</dbReference>
<dbReference type="FunFam" id="1.25.40.530:FF:000004">
    <property type="entry name" value="Myosin VIIA"/>
    <property type="match status" value="1"/>
</dbReference>
<dbReference type="CDD" id="cd14473">
    <property type="entry name" value="FERM_B-lobe"/>
    <property type="match status" value="2"/>
</dbReference>
<dbReference type="FunFam" id="3.10.20.90:FF:000036">
    <property type="entry name" value="Unconventional myosin-VIIa"/>
    <property type="match status" value="1"/>
</dbReference>
<dbReference type="InterPro" id="IPR002404">
    <property type="entry name" value="IRS_PTB"/>
</dbReference>
<organism evidence="17 18">
    <name type="scientific">Chrysolophus pictus</name>
    <name type="common">Golden pheasant</name>
    <name type="synonym">Phasianus pictus</name>
    <dbReference type="NCBI Taxonomy" id="9089"/>
    <lineage>
        <taxon>Eukaryota</taxon>
        <taxon>Metazoa</taxon>
        <taxon>Chordata</taxon>
        <taxon>Craniata</taxon>
        <taxon>Vertebrata</taxon>
        <taxon>Euteleostomi</taxon>
        <taxon>Archelosauria</taxon>
        <taxon>Archosauria</taxon>
        <taxon>Dinosauria</taxon>
        <taxon>Saurischia</taxon>
        <taxon>Theropoda</taxon>
        <taxon>Coelurosauria</taxon>
        <taxon>Aves</taxon>
        <taxon>Neognathae</taxon>
        <taxon>Galloanserae</taxon>
        <taxon>Galliformes</taxon>
        <taxon>Phasianidae</taxon>
        <taxon>Phasianinae</taxon>
        <taxon>Chrysolophus</taxon>
    </lineage>
</organism>
<dbReference type="FunFam" id="2.30.29.30:FF:000079">
    <property type="entry name" value="unconventional myosin-VIIa"/>
    <property type="match status" value="1"/>
</dbReference>
<keyword evidence="9 11" id="KW-0505">Motor protein</keyword>
<accession>A0A8C3L2Q0</accession>
<dbReference type="SMART" id="SM00139">
    <property type="entry name" value="MyTH4"/>
    <property type="match status" value="2"/>
</dbReference>
<dbReference type="SMART" id="SM00295">
    <property type="entry name" value="B41"/>
    <property type="match status" value="2"/>
</dbReference>
<evidence type="ECO:0000259" key="14">
    <source>
        <dbReference type="PROSITE" id="PS50057"/>
    </source>
</evidence>
<feature type="domain" description="MyTH4" evidence="15">
    <location>
        <begin position="988"/>
        <end position="1230"/>
    </location>
</feature>
<dbReference type="InterPro" id="IPR000857">
    <property type="entry name" value="MyTH4_dom"/>
</dbReference>
<dbReference type="SMART" id="SM00015">
    <property type="entry name" value="IQ"/>
    <property type="match status" value="4"/>
</dbReference>
<dbReference type="Gene3D" id="1.20.120.720">
    <property type="entry name" value="Myosin VI head, motor domain, U50 subdomain"/>
    <property type="match status" value="1"/>
</dbReference>
<dbReference type="InterPro" id="IPR014352">
    <property type="entry name" value="FERM/acyl-CoA-bd_prot_sf"/>
</dbReference>
<keyword evidence="8 11" id="KW-0518">Myosin</keyword>
<evidence type="ECO:0000256" key="7">
    <source>
        <dbReference type="ARBA" id="ARBA00022840"/>
    </source>
</evidence>
<dbReference type="Ensembl" id="ENSCPIT00010005036.1">
    <property type="protein sequence ID" value="ENSCPIP00010004286.1"/>
    <property type="gene ID" value="ENSCPIG00010003221.1"/>
</dbReference>
<reference evidence="17" key="1">
    <citation type="submission" date="2025-08" db="UniProtKB">
        <authorList>
            <consortium name="Ensembl"/>
        </authorList>
    </citation>
    <scope>IDENTIFICATION</scope>
</reference>
<keyword evidence="10 11" id="KW-0009">Actin-binding</keyword>
<dbReference type="InterPro" id="IPR041794">
    <property type="entry name" value="MyoVII_FERM_C2"/>
</dbReference>
<dbReference type="Pfam" id="PF00063">
    <property type="entry name" value="Myosin_head"/>
    <property type="match status" value="1"/>
</dbReference>
<dbReference type="GO" id="GO:0016459">
    <property type="term" value="C:myosin complex"/>
    <property type="evidence" value="ECO:0007669"/>
    <property type="project" value="UniProtKB-KW"/>
</dbReference>
<evidence type="ECO:0000256" key="8">
    <source>
        <dbReference type="ARBA" id="ARBA00023123"/>
    </source>
</evidence>
<dbReference type="Gene3D" id="1.10.10.820">
    <property type="match status" value="1"/>
</dbReference>
<dbReference type="InterPro" id="IPR035963">
    <property type="entry name" value="FERM_2"/>
</dbReference>
<dbReference type="Proteomes" id="UP000694543">
    <property type="component" value="Unplaced"/>
</dbReference>
<keyword evidence="7 11" id="KW-0067">ATP-binding</keyword>
<dbReference type="InterPro" id="IPR057130">
    <property type="entry name" value="Myosin_VII_N"/>
</dbReference>
<dbReference type="GO" id="GO:0007605">
    <property type="term" value="P:sensory perception of sound"/>
    <property type="evidence" value="ECO:0007669"/>
    <property type="project" value="UniProtKB-ARBA"/>
</dbReference>
<comment type="subcellular location">
    <subcellularLocation>
        <location evidence="1">Cytoplasm</location>
    </subcellularLocation>
</comment>
<protein>
    <submittedName>
        <fullName evidence="17">Myosin VIIA</fullName>
    </submittedName>
</protein>
<dbReference type="InterPro" id="IPR036961">
    <property type="entry name" value="Kinesin_motor_dom_sf"/>
</dbReference>
<dbReference type="GO" id="GO:0005737">
    <property type="term" value="C:cytoplasm"/>
    <property type="evidence" value="ECO:0007669"/>
    <property type="project" value="UniProtKB-SubCell"/>
</dbReference>
<dbReference type="InterPro" id="IPR000048">
    <property type="entry name" value="IQ_motif_EF-hand-BS"/>
</dbReference>
<dbReference type="InterPro" id="IPR011993">
    <property type="entry name" value="PH-like_dom_sf"/>
</dbReference>
<dbReference type="PROSITE" id="PS50057">
    <property type="entry name" value="FERM_3"/>
    <property type="match status" value="2"/>
</dbReference>
<dbReference type="GO" id="GO:0009887">
    <property type="term" value="P:animal organ morphogenesis"/>
    <property type="evidence" value="ECO:0007669"/>
    <property type="project" value="UniProtKB-ARBA"/>
</dbReference>
<feature type="domain" description="Myosin motor" evidence="16">
    <location>
        <begin position="67"/>
        <end position="712"/>
    </location>
</feature>
<dbReference type="SMART" id="SM00242">
    <property type="entry name" value="MYSc"/>
    <property type="match status" value="1"/>
</dbReference>
<keyword evidence="5" id="KW-0677">Repeat</keyword>
<name>A0A8C3L2Q0_CHRPC</name>
<dbReference type="PROSITE" id="PS51456">
    <property type="entry name" value="MYOSIN_MOTOR"/>
    <property type="match status" value="1"/>
</dbReference>
<dbReference type="GO" id="GO:0005524">
    <property type="term" value="F:ATP binding"/>
    <property type="evidence" value="ECO:0007669"/>
    <property type="project" value="UniProtKB-UniRule"/>
</dbReference>
<evidence type="ECO:0000256" key="5">
    <source>
        <dbReference type="ARBA" id="ARBA00022737"/>
    </source>
</evidence>
<dbReference type="Pfam" id="PF00784">
    <property type="entry name" value="MyTH4"/>
    <property type="match status" value="2"/>
</dbReference>
<dbReference type="GO" id="GO:0030182">
    <property type="term" value="P:neuron differentiation"/>
    <property type="evidence" value="ECO:0007669"/>
    <property type="project" value="UniProtKB-ARBA"/>
</dbReference>
<keyword evidence="4" id="KW-0963">Cytoplasm</keyword>
<dbReference type="InterPro" id="IPR001609">
    <property type="entry name" value="Myosin_head_motor_dom-like"/>
</dbReference>
<dbReference type="SUPFAM" id="SSF54236">
    <property type="entry name" value="Ubiquitin-like"/>
    <property type="match status" value="2"/>
</dbReference>
<dbReference type="InterPro" id="IPR036106">
    <property type="entry name" value="MYSc_Myo7"/>
</dbReference>
<feature type="domain" description="FERM" evidence="14">
    <location>
        <begin position="1235"/>
        <end position="1557"/>
    </location>
</feature>
<dbReference type="InterPro" id="IPR027417">
    <property type="entry name" value="P-loop_NTPase"/>
</dbReference>
<evidence type="ECO:0000313" key="17">
    <source>
        <dbReference type="Ensembl" id="ENSCPIP00010004286.1"/>
    </source>
</evidence>
<dbReference type="Gene3D" id="6.20.240.20">
    <property type="match status" value="1"/>
</dbReference>
<feature type="domain" description="MyTH4" evidence="15">
    <location>
        <begin position="1468"/>
        <end position="1620"/>
    </location>
</feature>
<sequence length="1939" mass="223728">EILMQRGDYVWMDLKTGREFDVPIGAVVKLLGLLFQLCSRLHPSSIFGFLSAGSHCLIKLHVLLLQTYTGSILVAVNPYQLLPIYSPEQIRLYTNKKIGEMPPHIFAIADNCYFNMQRNNKDQCCIISGESGAGKTESTKLILQFLAAISGQHSWIEQQVLEANPILEAFGNAKTIRNDNSSRFGKYIDIHFNKRGAIEGAKIEQYLLEKSRVCRQAQDERNYHVFYCMLRGMTMEQKKKLGLGKATDYNYLAMGNCTTCDGRDDSKEYANIRSAMKVLMFTDTENWEISKLLAAILHMGNLKYEARTYDNLDACEVVQSASLITAASLLEVSPQDVMNCLTSRTIITRGETVSTPLSMEQALDVRDAFVKGIYGRLFVWIVEKINAAIYRPPSQELKSVRRSIGLLDIFGFENFTVNSFEQLCINFANENLQQFFVRHVFKLEQEEYNLENINWQHIEFTDNQDALDMIAIKPMNIISLIDEESKFPKGTDATMLHKLNSQHKLNTNYIPPKNNYETQFGINHFAGIVYYETKGFLEKNRDTLHGDIIQLVHSSKNKFIKQIFQADVAMGAETRKRSPTLSSQFKRSLELLMRTLSVCQPFFVRCIKPNEYKKPMLFDRELCVRQLRYSGMMETIRIRRAGYPIRYTFVEFVDRYRVLMPGVKPAYKQGDLRGTCQRIAEAVLGKDDDWQIGKTKIFLKDHHDMLLEIERDKAITDKVILIQKVVRGFKDRSNFLKVRNSVLMIQRYWRGHNCRKNYGAMRIGFLRLQALYRSRKLHKQYHMARRRIIEFQARCRGYLVRRAFRHRLWAVLTVQAYARGMIARRLYKRLRGEYHRRLEAEKLRLAEEERLRKEMSAKKAKEEAEKKHQVRLAQLAREDAEREVKEKEEARRKKELLEKMERARNEPVNDSEMVDKMFGFLGTTSSLPGQEGQAPNGFEDLERAQKELEEEDLDAALPLPEEEEEDLSEYKFAKFAATYFQGTTTHTYIRRPLKQPLLYHEDEGDQLAALAVWITILRFMGDLPEPKYHTAMSDGGEKIPVMTKIYETLGKKTYKKELQALQGEGEVIAFQLSTHIDGHKKNSVRHKLVSLTLKKKSKLTEEVTKRLHDGESTLQGNSMLEDRPTSNLEKLHFIIGNGILRPALRDEIYCQICKQLTQNPSKSSHARGWILMSLCVGCFAPSEKFVKYLRNFINGGPPGYAPYCEERLRRTFANGTRTQPPSWLELQATKSKKPIMLPVTFMDGTTKTLLTDSATTAKELCNSLADKISLKDRFGFSLYIALFDKVSSLGSGNDHVMDAVSQCEQYAKEQGAQERNAPWRLFFRKEIFTPWHNPSEDNVATNLIYQQIVRGVKFGEYRCDKEEDLAELASQQYYVDYGSEMVLERLLNLIPSYIPDREITASKTVEKWAQLIIAAHKKVKLRPQTVPFICVTSLLLLCFAFATRPPPKHTLSRVMITKSRGKDKLWCYTREPIKQPLLKKILGSEELSQEACMAFIDILLLPGYMGDYPSKRTRSVNELTDQIFEGALKAEPLKDEIYCQTLKQLTDNHIKYSEEKGWELLWLCTGLFPPSNILLPHVQRFLQSRKHHPLAADCIQRLQKALRNGSRKYPPHLVEVEAIQHKTTQIFHKVYFPDDTDEAFEVESSTKAKDFCQNISNRLLLKSSEGFSLFVKISDKVISVPEGDFFFDFVRHLTDWIKKARPAKDGIVPSLTYQVFFMKKLWTNTTPGKDSMADSIFHYYQELPKYLRGYHKCTREEVLQLAALIYRVKFEDDKSYFPSIPKLLKELVPQDLVRQLSPDDWKRSIVAYYNKHAGKTREEAKLAFLKIIFKWPTFGSAFFEVKQTTEPNYPEILLIAINKHGVSLIDPKTKDILITHPFTKISNWSSGNTYFHITIGNLVRGSKLLCETSLGYKMDDLLTSYISQMLTAMSKQRSAKGSK</sequence>
<keyword evidence="3" id="KW-0728">SH3 domain</keyword>
<evidence type="ECO:0000256" key="2">
    <source>
        <dbReference type="ARBA" id="ARBA00008314"/>
    </source>
</evidence>
<evidence type="ECO:0000256" key="12">
    <source>
        <dbReference type="SAM" id="Coils"/>
    </source>
</evidence>
<dbReference type="Gene3D" id="1.20.5.190">
    <property type="match status" value="2"/>
</dbReference>
<dbReference type="PROSITE" id="PS51016">
    <property type="entry name" value="MYTH4"/>
    <property type="match status" value="2"/>
</dbReference>
<evidence type="ECO:0000256" key="10">
    <source>
        <dbReference type="ARBA" id="ARBA00023203"/>
    </source>
</evidence>
<dbReference type="FunFam" id="1.20.80.10:FF:000013">
    <property type="entry name" value="Unconventional myosin-VIIa"/>
    <property type="match status" value="1"/>
</dbReference>
<dbReference type="Pfam" id="PF02174">
    <property type="entry name" value="IRS"/>
    <property type="match status" value="1"/>
</dbReference>
<dbReference type="InterPro" id="IPR019748">
    <property type="entry name" value="FERM_central"/>
</dbReference>
<evidence type="ECO:0000256" key="6">
    <source>
        <dbReference type="ARBA" id="ARBA00022741"/>
    </source>
</evidence>
<dbReference type="CDD" id="cd01381">
    <property type="entry name" value="MYSc_Myo7"/>
    <property type="match status" value="1"/>
</dbReference>
<feature type="domain" description="FERM" evidence="14">
    <location>
        <begin position="1626"/>
        <end position="1929"/>
    </location>
</feature>
<dbReference type="CDD" id="cd17092">
    <property type="entry name" value="FERM1_F1_Myosin-VII"/>
    <property type="match status" value="1"/>
</dbReference>
<feature type="binding site" evidence="11">
    <location>
        <begin position="129"/>
        <end position="136"/>
    </location>
    <ligand>
        <name>ATP</name>
        <dbReference type="ChEBI" id="CHEBI:30616"/>
    </ligand>
</feature>
<dbReference type="FunFam" id="3.10.20.90:FF:000051">
    <property type="entry name" value="Unconventional myosin-VIIa"/>
    <property type="match status" value="1"/>
</dbReference>
<dbReference type="SUPFAM" id="SSF50729">
    <property type="entry name" value="PH domain-like"/>
    <property type="match status" value="1"/>
</dbReference>
<dbReference type="Pfam" id="PF24123">
    <property type="entry name" value="Myosin_VII_N"/>
    <property type="match status" value="1"/>
</dbReference>
<keyword evidence="12" id="KW-0175">Coiled coil</keyword>
<evidence type="ECO:0000256" key="4">
    <source>
        <dbReference type="ARBA" id="ARBA00022490"/>
    </source>
</evidence>
<dbReference type="Gene3D" id="1.20.58.530">
    <property type="match status" value="1"/>
</dbReference>
<evidence type="ECO:0000256" key="1">
    <source>
        <dbReference type="ARBA" id="ARBA00004496"/>
    </source>
</evidence>
<dbReference type="Gene3D" id="1.25.40.530">
    <property type="entry name" value="MyTH4 domain"/>
    <property type="match status" value="2"/>
</dbReference>
<keyword evidence="6 11" id="KW-0547">Nucleotide-binding</keyword>
<feature type="domain" description="PID" evidence="13">
    <location>
        <begin position="1855"/>
        <end position="1882"/>
    </location>
</feature>
<dbReference type="Gene3D" id="3.10.20.90">
    <property type="entry name" value="Phosphatidylinositol 3-kinase Catalytic Subunit, Chain A, domain 1"/>
    <property type="match status" value="2"/>
</dbReference>
<dbReference type="InterPro" id="IPR029071">
    <property type="entry name" value="Ubiquitin-like_domsf"/>
</dbReference>
<feature type="coiled-coil region" evidence="12">
    <location>
        <begin position="838"/>
        <end position="906"/>
    </location>
</feature>
<evidence type="ECO:0000256" key="3">
    <source>
        <dbReference type="ARBA" id="ARBA00022443"/>
    </source>
</evidence>
<dbReference type="Gene3D" id="1.20.80.10">
    <property type="match status" value="2"/>
</dbReference>
<dbReference type="CDD" id="cd17093">
    <property type="entry name" value="FERM2_F1_Myosin-VII"/>
    <property type="match status" value="1"/>
</dbReference>
<feature type="region of interest" description="Actin-binding" evidence="11">
    <location>
        <begin position="589"/>
        <end position="611"/>
    </location>
</feature>
<evidence type="ECO:0000256" key="11">
    <source>
        <dbReference type="PROSITE-ProRule" id="PRU00782"/>
    </source>
</evidence>
<comment type="similarity">
    <text evidence="2 11">Belongs to the TRAFAC class myosin-kinesin ATPase superfamily. Myosin family.</text>
</comment>
<dbReference type="InterPro" id="IPR000299">
    <property type="entry name" value="FERM_domain"/>
</dbReference>
<proteinExistence type="inferred from homology"/>
<dbReference type="PANTHER" id="PTHR22692">
    <property type="entry name" value="MYOSIN VII, XV"/>
    <property type="match status" value="1"/>
</dbReference>
<keyword evidence="18" id="KW-1185">Reference proteome</keyword>
<evidence type="ECO:0000313" key="18">
    <source>
        <dbReference type="Proteomes" id="UP000694543"/>
    </source>
</evidence>
<evidence type="ECO:0000259" key="15">
    <source>
        <dbReference type="PROSITE" id="PS51016"/>
    </source>
</evidence>
<dbReference type="PROSITE" id="PS01179">
    <property type="entry name" value="PID"/>
    <property type="match status" value="1"/>
</dbReference>
<dbReference type="Pfam" id="PF21989">
    <property type="entry name" value="RA_2"/>
    <property type="match status" value="2"/>
</dbReference>
<dbReference type="PRINTS" id="PR00193">
    <property type="entry name" value="MYOSINHEAVY"/>
</dbReference>
<evidence type="ECO:0000259" key="13">
    <source>
        <dbReference type="PROSITE" id="PS01179"/>
    </source>
</evidence>
<dbReference type="SUPFAM" id="SSF52540">
    <property type="entry name" value="P-loop containing nucleoside triphosphate hydrolases"/>
    <property type="match status" value="2"/>
</dbReference>
<dbReference type="Pfam" id="PF00373">
    <property type="entry name" value="FERM_M"/>
    <property type="match status" value="1"/>
</dbReference>
<dbReference type="PANTHER" id="PTHR22692:SF34">
    <property type="entry name" value="MYOSIN VIIA"/>
    <property type="match status" value="1"/>
</dbReference>
<dbReference type="Pfam" id="PF00612">
    <property type="entry name" value="IQ"/>
    <property type="match status" value="4"/>
</dbReference>
<dbReference type="InterPro" id="IPR006020">
    <property type="entry name" value="PTB/PI_dom"/>
</dbReference>
<dbReference type="InterPro" id="IPR038185">
    <property type="entry name" value="MyTH4_dom_sf"/>
</dbReference>
<dbReference type="InterPro" id="IPR019749">
    <property type="entry name" value="Band_41_domain"/>
</dbReference>
<dbReference type="Gene3D" id="3.40.850.10">
    <property type="entry name" value="Kinesin motor domain"/>
    <property type="match status" value="1"/>
</dbReference>
<dbReference type="CDD" id="cd13199">
    <property type="entry name" value="FERM_C2_MyoVII"/>
    <property type="match status" value="1"/>
</dbReference>